<protein>
    <recommendedName>
        <fullName evidence="2">Cytokinin riboside 5'-monophosphate phosphoribohydrolase</fullName>
        <ecNumber evidence="2">3.2.2.n1</ecNumber>
    </recommendedName>
</protein>
<sequence length="186" mass="20748">MNIIVYCGAGSGNDPIYQKTTEKFGEWIAEKKHTLIYGGGKAGLMGTIADSVLNNKGKVIGVIPTFLIERELAHPNLTEMHVVPSMSERKQKMLELGDACIALPGGPGTLEEITEMISWARVGQNANPCVLFNEKGFYDPLKNLYDSMVENNFLTQEDRNKTLFSSSLIEIDQFINNYTPPQIRKY</sequence>
<keyword evidence="2" id="KW-0378">Hydrolase</keyword>
<keyword evidence="2" id="KW-0203">Cytokinin biosynthesis</keyword>
<name>A0ABS3HC39_9ENTE</name>
<evidence type="ECO:0000313" key="4">
    <source>
        <dbReference type="Proteomes" id="UP000664495"/>
    </source>
</evidence>
<accession>A0ABS3HC39</accession>
<evidence type="ECO:0000313" key="3">
    <source>
        <dbReference type="EMBL" id="MBO0451006.1"/>
    </source>
</evidence>
<dbReference type="PANTHER" id="PTHR31223:SF70">
    <property type="entry name" value="LOG FAMILY PROTEIN YJL055W"/>
    <property type="match status" value="1"/>
</dbReference>
<dbReference type="Pfam" id="PF03641">
    <property type="entry name" value="Lysine_decarbox"/>
    <property type="match status" value="1"/>
</dbReference>
<evidence type="ECO:0000256" key="2">
    <source>
        <dbReference type="RuleBase" id="RU363015"/>
    </source>
</evidence>
<comment type="caution">
    <text evidence="3">The sequence shown here is derived from an EMBL/GenBank/DDBJ whole genome shotgun (WGS) entry which is preliminary data.</text>
</comment>
<comment type="similarity">
    <text evidence="1 2">Belongs to the LOG family.</text>
</comment>
<dbReference type="EMBL" id="JAFLVR010000004">
    <property type="protein sequence ID" value="MBO0451006.1"/>
    <property type="molecule type" value="Genomic_DNA"/>
</dbReference>
<reference evidence="3 4" key="1">
    <citation type="submission" date="2021-03" db="EMBL/GenBank/DDBJ databases">
        <title>Enterococcal diversity collection.</title>
        <authorList>
            <person name="Gilmore M.S."/>
            <person name="Schwartzman J."/>
            <person name="Van Tyne D."/>
            <person name="Martin M."/>
            <person name="Earl A.M."/>
            <person name="Manson A.L."/>
            <person name="Straub T."/>
            <person name="Salamzade R."/>
            <person name="Saavedra J."/>
            <person name="Lebreton F."/>
            <person name="Prichula J."/>
            <person name="Schaufler K."/>
            <person name="Gaca A."/>
            <person name="Sgardioli B."/>
            <person name="Wagenaar J."/>
            <person name="Strong T."/>
        </authorList>
    </citation>
    <scope>NUCLEOTIDE SEQUENCE [LARGE SCALE GENOMIC DNA]</scope>
    <source>
        <strain evidence="3 4">MJM16</strain>
    </source>
</reference>
<keyword evidence="4" id="KW-1185">Reference proteome</keyword>
<dbReference type="InterPro" id="IPR031100">
    <property type="entry name" value="LOG_fam"/>
</dbReference>
<evidence type="ECO:0000256" key="1">
    <source>
        <dbReference type="ARBA" id="ARBA00006763"/>
    </source>
</evidence>
<dbReference type="PANTHER" id="PTHR31223">
    <property type="entry name" value="LOG FAMILY PROTEIN YJL055W"/>
    <property type="match status" value="1"/>
</dbReference>
<dbReference type="EC" id="3.2.2.n1" evidence="2"/>
<dbReference type="Proteomes" id="UP000664495">
    <property type="component" value="Unassembled WGS sequence"/>
</dbReference>
<dbReference type="InterPro" id="IPR005269">
    <property type="entry name" value="LOG"/>
</dbReference>
<dbReference type="SUPFAM" id="SSF102405">
    <property type="entry name" value="MCP/YpsA-like"/>
    <property type="match status" value="1"/>
</dbReference>
<dbReference type="RefSeq" id="WP_207106814.1">
    <property type="nucleotide sequence ID" value="NZ_JAFLVR010000004.1"/>
</dbReference>
<gene>
    <name evidence="3" type="ORF">JZO85_01920</name>
</gene>
<organism evidence="3 4">
    <name type="scientific">Candidatus Enterococcus murrayae</name>
    <dbReference type="NCBI Taxonomy" id="2815321"/>
    <lineage>
        <taxon>Bacteria</taxon>
        <taxon>Bacillati</taxon>
        <taxon>Bacillota</taxon>
        <taxon>Bacilli</taxon>
        <taxon>Lactobacillales</taxon>
        <taxon>Enterococcaceae</taxon>
        <taxon>Enterococcus</taxon>
    </lineage>
</organism>
<dbReference type="Gene3D" id="3.40.50.450">
    <property type="match status" value="1"/>
</dbReference>
<dbReference type="NCBIfam" id="TIGR00730">
    <property type="entry name" value="Rossman fold protein, TIGR00730 family"/>
    <property type="match status" value="1"/>
</dbReference>
<proteinExistence type="inferred from homology"/>